<dbReference type="NCBIfam" id="TIGR00797">
    <property type="entry name" value="matE"/>
    <property type="match status" value="1"/>
</dbReference>
<feature type="transmembrane region" description="Helical" evidence="6">
    <location>
        <begin position="207"/>
        <end position="226"/>
    </location>
</feature>
<comment type="caution">
    <text evidence="8">The sequence shown here is derived from an EMBL/GenBank/DDBJ whole genome shotgun (WGS) entry which is preliminary data.</text>
</comment>
<feature type="transmembrane region" description="Helical" evidence="6">
    <location>
        <begin position="289"/>
        <end position="307"/>
    </location>
</feature>
<proteinExistence type="inferred from homology"/>
<keyword evidence="3 6" id="KW-0812">Transmembrane</keyword>
<keyword evidence="4 6" id="KW-1133">Transmembrane helix</keyword>
<dbReference type="PANTHER" id="PTHR11206">
    <property type="entry name" value="MULTIDRUG RESISTANCE PROTEIN"/>
    <property type="match status" value="1"/>
</dbReference>
<accession>A0A267ETL6</accession>
<evidence type="ECO:0000256" key="5">
    <source>
        <dbReference type="ARBA" id="ARBA00023136"/>
    </source>
</evidence>
<feature type="transmembrane region" description="Helical" evidence="6">
    <location>
        <begin position="421"/>
        <end position="443"/>
    </location>
</feature>
<feature type="compositionally biased region" description="Basic and acidic residues" evidence="7">
    <location>
        <begin position="469"/>
        <end position="479"/>
    </location>
</feature>
<evidence type="ECO:0000256" key="3">
    <source>
        <dbReference type="ARBA" id="ARBA00022692"/>
    </source>
</evidence>
<feature type="transmembrane region" description="Helical" evidence="6">
    <location>
        <begin position="247"/>
        <end position="269"/>
    </location>
</feature>
<feature type="region of interest" description="Disordered" evidence="7">
    <location>
        <begin position="578"/>
        <end position="597"/>
    </location>
</feature>
<feature type="transmembrane region" description="Helical" evidence="6">
    <location>
        <begin position="23"/>
        <end position="41"/>
    </location>
</feature>
<dbReference type="STRING" id="282301.A0A267ETL6"/>
<feature type="transmembrane region" description="Helical" evidence="6">
    <location>
        <begin position="97"/>
        <end position="119"/>
    </location>
</feature>
<name>A0A267ETL6_9PLAT</name>
<evidence type="ECO:0000313" key="9">
    <source>
        <dbReference type="Proteomes" id="UP000215902"/>
    </source>
</evidence>
<comment type="similarity">
    <text evidence="2 6">Belongs to the multi antimicrobial extrusion (MATE) (TC 2.A.66.1) family.</text>
</comment>
<feature type="transmembrane region" description="Helical" evidence="6">
    <location>
        <begin position="169"/>
        <end position="195"/>
    </location>
</feature>
<gene>
    <name evidence="8" type="ORF">BOX15_Mlig015591g1</name>
</gene>
<dbReference type="GO" id="GO:0015297">
    <property type="term" value="F:antiporter activity"/>
    <property type="evidence" value="ECO:0007669"/>
    <property type="project" value="InterPro"/>
</dbReference>
<dbReference type="GO" id="GO:0016020">
    <property type="term" value="C:membrane"/>
    <property type="evidence" value="ECO:0007669"/>
    <property type="project" value="UniProtKB-SubCell"/>
</dbReference>
<sequence>MAELCTSFRRFFNNDLKQEIKKLLTIAWPVVATYFLNFVILSESIIMCGRLGKLELDGAALANSIINGFGLSFGSGLVAACDTLFSQCYGSAYKKRVGLYLQQSILIIGLAPFLIWPFYFNIEPILIALGQDAEVSRMSANYVLYFSPGIFFYYMYLIQARYLQNQDKVIVPMIVALIANAFNILSQYLGIYVWNFGFLCSPVCQCLTYALMAGTMLAYILISRVYRATWNGWSLQCLFNWWQFLRLALPGMGMVCLEIICYEIGTFIAGIIGTSELGAQSILFQTETLAYTCVLGFGVAVNIRVGQNLGANNGPGARLAWIAGICCLLCVASVLCAVFVVGKDFIPGLYTTDPDVLTITAQIFPLLGFFIFLDGLQSVCAGALRGCGRQLTGVIFVFLSYYGLGMTIGLPLALATDLHVIGLWVGLLIGVSLICPAYIAVLARQDWRGQARQAQRRVRAASEKQLRYDTDCEEERQQGEDDQLANETTGLLTDRNHRPYEQNQESSPEKQQQHRRYPSNPAYTTADQLVPIRTPSEIPSSLSNAATRRIIYIRLATGIAVIGIFSIGLIIRLTINSNNDQPPSPGGNSSWSNVTYF</sequence>
<evidence type="ECO:0000256" key="1">
    <source>
        <dbReference type="ARBA" id="ARBA00004141"/>
    </source>
</evidence>
<reference evidence="8 9" key="1">
    <citation type="submission" date="2017-06" db="EMBL/GenBank/DDBJ databases">
        <title>A platform for efficient transgenesis in Macrostomum lignano, a flatworm model organism for stem cell research.</title>
        <authorList>
            <person name="Berezikov E."/>
        </authorList>
    </citation>
    <scope>NUCLEOTIDE SEQUENCE [LARGE SCALE GENOMIC DNA]</scope>
    <source>
        <strain evidence="8">DV1</strain>
        <tissue evidence="8">Whole organism</tissue>
    </source>
</reference>
<evidence type="ECO:0000256" key="2">
    <source>
        <dbReference type="ARBA" id="ARBA00010199"/>
    </source>
</evidence>
<feature type="transmembrane region" description="Helical" evidence="6">
    <location>
        <begin position="362"/>
        <end position="384"/>
    </location>
</feature>
<feature type="compositionally biased region" description="Low complexity" evidence="7">
    <location>
        <begin position="586"/>
        <end position="597"/>
    </location>
</feature>
<evidence type="ECO:0000256" key="7">
    <source>
        <dbReference type="SAM" id="MobiDB-lite"/>
    </source>
</evidence>
<protein>
    <recommendedName>
        <fullName evidence="6">Multidrug and toxin extrusion protein</fullName>
    </recommendedName>
</protein>
<dbReference type="Pfam" id="PF01554">
    <property type="entry name" value="MatE"/>
    <property type="match status" value="2"/>
</dbReference>
<feature type="transmembrane region" description="Helical" evidence="6">
    <location>
        <begin position="139"/>
        <end position="157"/>
    </location>
</feature>
<feature type="transmembrane region" description="Helical" evidence="6">
    <location>
        <begin position="319"/>
        <end position="342"/>
    </location>
</feature>
<feature type="transmembrane region" description="Helical" evidence="6">
    <location>
        <begin position="391"/>
        <end position="415"/>
    </location>
</feature>
<dbReference type="OrthoDB" id="2126698at2759"/>
<comment type="subcellular location">
    <subcellularLocation>
        <location evidence="1">Membrane</location>
        <topology evidence="1">Multi-pass membrane protein</topology>
    </subcellularLocation>
</comment>
<feature type="transmembrane region" description="Helical" evidence="6">
    <location>
        <begin position="61"/>
        <end position="85"/>
    </location>
</feature>
<feature type="transmembrane region" description="Helical" evidence="6">
    <location>
        <begin position="551"/>
        <end position="575"/>
    </location>
</feature>
<evidence type="ECO:0000256" key="6">
    <source>
        <dbReference type="RuleBase" id="RU004914"/>
    </source>
</evidence>
<dbReference type="InterPro" id="IPR002528">
    <property type="entry name" value="MATE_fam"/>
</dbReference>
<dbReference type="EMBL" id="NIVC01001784">
    <property type="protein sequence ID" value="PAA64082.1"/>
    <property type="molecule type" value="Genomic_DNA"/>
</dbReference>
<feature type="region of interest" description="Disordered" evidence="7">
    <location>
        <begin position="469"/>
        <end position="523"/>
    </location>
</feature>
<dbReference type="GO" id="GO:1990961">
    <property type="term" value="P:xenobiotic detoxification by transmembrane export across the plasma membrane"/>
    <property type="evidence" value="ECO:0007669"/>
    <property type="project" value="InterPro"/>
</dbReference>
<dbReference type="CDD" id="cd13132">
    <property type="entry name" value="MATE_eukaryotic"/>
    <property type="match status" value="1"/>
</dbReference>
<evidence type="ECO:0000256" key="4">
    <source>
        <dbReference type="ARBA" id="ARBA00022989"/>
    </source>
</evidence>
<dbReference type="GO" id="GO:0042910">
    <property type="term" value="F:xenobiotic transmembrane transporter activity"/>
    <property type="evidence" value="ECO:0007669"/>
    <property type="project" value="InterPro"/>
</dbReference>
<evidence type="ECO:0000313" key="8">
    <source>
        <dbReference type="EMBL" id="PAA64082.1"/>
    </source>
</evidence>
<keyword evidence="9" id="KW-1185">Reference proteome</keyword>
<dbReference type="InterPro" id="IPR045069">
    <property type="entry name" value="MATE_euk"/>
</dbReference>
<keyword evidence="5 6" id="KW-0472">Membrane</keyword>
<organism evidence="8 9">
    <name type="scientific">Macrostomum lignano</name>
    <dbReference type="NCBI Taxonomy" id="282301"/>
    <lineage>
        <taxon>Eukaryota</taxon>
        <taxon>Metazoa</taxon>
        <taxon>Spiralia</taxon>
        <taxon>Lophotrochozoa</taxon>
        <taxon>Platyhelminthes</taxon>
        <taxon>Rhabditophora</taxon>
        <taxon>Macrostomorpha</taxon>
        <taxon>Macrostomida</taxon>
        <taxon>Macrostomidae</taxon>
        <taxon>Macrostomum</taxon>
    </lineage>
</organism>
<dbReference type="Proteomes" id="UP000215902">
    <property type="component" value="Unassembled WGS sequence"/>
</dbReference>
<dbReference type="AlphaFoldDB" id="A0A267ETL6"/>